<accession>A0A0N7M2B9</accession>
<evidence type="ECO:0000313" key="8">
    <source>
        <dbReference type="Proteomes" id="UP000051681"/>
    </source>
</evidence>
<dbReference type="GO" id="GO:0015171">
    <property type="term" value="F:amino acid transmembrane transporter activity"/>
    <property type="evidence" value="ECO:0007669"/>
    <property type="project" value="TreeGrafter"/>
</dbReference>
<feature type="transmembrane region" description="Helical" evidence="6">
    <location>
        <begin position="67"/>
        <end position="85"/>
    </location>
</feature>
<dbReference type="EMBL" id="CYSF01000017">
    <property type="protein sequence ID" value="CUH85675.1"/>
    <property type="molecule type" value="Genomic_DNA"/>
</dbReference>
<evidence type="ECO:0000256" key="3">
    <source>
        <dbReference type="ARBA" id="ARBA00022692"/>
    </source>
</evidence>
<keyword evidence="3 6" id="KW-0812">Transmembrane</keyword>
<reference evidence="7 8" key="1">
    <citation type="submission" date="2015-09" db="EMBL/GenBank/DDBJ databases">
        <authorList>
            <consortium name="Swine Surveillance"/>
        </authorList>
    </citation>
    <scope>NUCLEOTIDE SEQUENCE [LARGE SCALE GENOMIC DNA]</scope>
    <source>
        <strain evidence="7 8">CECT 8383</strain>
    </source>
</reference>
<keyword evidence="4 6" id="KW-1133">Transmembrane helix</keyword>
<name>A0A0N7M2B9_9RHOB</name>
<feature type="transmembrane region" description="Helical" evidence="6">
    <location>
        <begin position="38"/>
        <end position="60"/>
    </location>
</feature>
<dbReference type="InterPro" id="IPR001123">
    <property type="entry name" value="LeuE-type"/>
</dbReference>
<evidence type="ECO:0000313" key="7">
    <source>
        <dbReference type="EMBL" id="CUH85675.1"/>
    </source>
</evidence>
<proteinExistence type="predicted"/>
<dbReference type="Pfam" id="PF01810">
    <property type="entry name" value="LysE"/>
    <property type="match status" value="1"/>
</dbReference>
<dbReference type="PANTHER" id="PTHR30086:SF20">
    <property type="entry name" value="ARGININE EXPORTER PROTEIN ARGO-RELATED"/>
    <property type="match status" value="1"/>
</dbReference>
<dbReference type="PANTHER" id="PTHR30086">
    <property type="entry name" value="ARGININE EXPORTER PROTEIN ARGO"/>
    <property type="match status" value="1"/>
</dbReference>
<keyword evidence="5 6" id="KW-0472">Membrane</keyword>
<gene>
    <name evidence="7" type="ORF">TM5383_02909</name>
</gene>
<keyword evidence="8" id="KW-1185">Reference proteome</keyword>
<keyword evidence="2" id="KW-1003">Cell membrane</keyword>
<evidence type="ECO:0000256" key="5">
    <source>
        <dbReference type="ARBA" id="ARBA00023136"/>
    </source>
</evidence>
<dbReference type="Proteomes" id="UP000051681">
    <property type="component" value="Unassembled WGS sequence"/>
</dbReference>
<organism evidence="7 8">
    <name type="scientific">Thalassovita mediterranea</name>
    <dbReference type="NCBI Taxonomy" id="340021"/>
    <lineage>
        <taxon>Bacteria</taxon>
        <taxon>Pseudomonadati</taxon>
        <taxon>Pseudomonadota</taxon>
        <taxon>Alphaproteobacteria</taxon>
        <taxon>Rhodobacterales</taxon>
        <taxon>Roseobacteraceae</taxon>
        <taxon>Thalassovita</taxon>
    </lineage>
</organism>
<evidence type="ECO:0000256" key="2">
    <source>
        <dbReference type="ARBA" id="ARBA00022475"/>
    </source>
</evidence>
<dbReference type="RefSeq" id="WP_058319735.1">
    <property type="nucleotide sequence ID" value="NZ_CYSF01000017.1"/>
</dbReference>
<evidence type="ECO:0000256" key="6">
    <source>
        <dbReference type="SAM" id="Phobius"/>
    </source>
</evidence>
<feature type="transmembrane region" description="Helical" evidence="6">
    <location>
        <begin position="174"/>
        <end position="196"/>
    </location>
</feature>
<comment type="subcellular location">
    <subcellularLocation>
        <location evidence="1">Cell membrane</location>
        <topology evidence="1">Multi-pass membrane protein</topology>
    </subcellularLocation>
</comment>
<protein>
    <submittedName>
        <fullName evidence="7">Cysteine/O-acetylserine exporter</fullName>
    </submittedName>
</protein>
<evidence type="ECO:0000256" key="1">
    <source>
        <dbReference type="ARBA" id="ARBA00004651"/>
    </source>
</evidence>
<dbReference type="STRING" id="340021.TM5383_02909"/>
<evidence type="ECO:0000256" key="4">
    <source>
        <dbReference type="ARBA" id="ARBA00022989"/>
    </source>
</evidence>
<feature type="transmembrane region" description="Helical" evidence="6">
    <location>
        <begin position="137"/>
        <end position="162"/>
    </location>
</feature>
<dbReference type="AlphaFoldDB" id="A0A0N7M2B9"/>
<sequence>MPFLSMTLFAAALSLAPGPVNLIILSTGVTHGARAALRFVVGATVGFTALLVLTGLGLSATRAFPEWVVDMISCLGALVICYFGVQLIRARGGFASHAVPIPGFWQGAALQWMNPKAWIASLSGVAMFGLQGDTWGLMQFAALYFAVCFVGIGLWAPLGEWLSKELNTPLRQRMFTITLGLCLIALALSLSAPAVARLLGLS</sequence>
<dbReference type="GO" id="GO:0005886">
    <property type="term" value="C:plasma membrane"/>
    <property type="evidence" value="ECO:0007669"/>
    <property type="project" value="UniProtKB-SubCell"/>
</dbReference>